<feature type="region of interest" description="Disordered" evidence="1">
    <location>
        <begin position="55"/>
        <end position="99"/>
    </location>
</feature>
<organism evidence="2 3">
    <name type="scientific">Trichonephila clavata</name>
    <name type="common">Joro spider</name>
    <name type="synonym">Nephila clavata</name>
    <dbReference type="NCBI Taxonomy" id="2740835"/>
    <lineage>
        <taxon>Eukaryota</taxon>
        <taxon>Metazoa</taxon>
        <taxon>Ecdysozoa</taxon>
        <taxon>Arthropoda</taxon>
        <taxon>Chelicerata</taxon>
        <taxon>Arachnida</taxon>
        <taxon>Araneae</taxon>
        <taxon>Araneomorphae</taxon>
        <taxon>Entelegynae</taxon>
        <taxon>Araneoidea</taxon>
        <taxon>Nephilidae</taxon>
        <taxon>Trichonephila</taxon>
    </lineage>
</organism>
<sequence>MIRKRIKIDRILFTSDYIPLLNSTRCCLPCVFHVFCKHQPFETLLKMAKEITKVTNKSEEDSDSSVYSDLEDSDSEDCENEIDEENVPSEKDKLENKEGEYEEIKSSTLMEMNVKKIKFSRKLMNMNMIHQMKK</sequence>
<name>A0A8X6JC25_TRICU</name>
<feature type="compositionally biased region" description="Basic and acidic residues" evidence="1">
    <location>
        <begin position="88"/>
        <end position="99"/>
    </location>
</feature>
<dbReference type="Proteomes" id="UP000887116">
    <property type="component" value="Unassembled WGS sequence"/>
</dbReference>
<evidence type="ECO:0000313" key="2">
    <source>
        <dbReference type="EMBL" id="GFR29610.1"/>
    </source>
</evidence>
<evidence type="ECO:0000313" key="3">
    <source>
        <dbReference type="Proteomes" id="UP000887116"/>
    </source>
</evidence>
<accession>A0A8X6JC25</accession>
<gene>
    <name evidence="2" type="ORF">TNCT_372701</name>
</gene>
<reference evidence="2" key="1">
    <citation type="submission" date="2020-07" db="EMBL/GenBank/DDBJ databases">
        <title>Multicomponent nature underlies the extraordinary mechanical properties of spider dragline silk.</title>
        <authorList>
            <person name="Kono N."/>
            <person name="Nakamura H."/>
            <person name="Mori M."/>
            <person name="Yoshida Y."/>
            <person name="Ohtoshi R."/>
            <person name="Malay A.D."/>
            <person name="Moran D.A.P."/>
            <person name="Tomita M."/>
            <person name="Numata K."/>
            <person name="Arakawa K."/>
        </authorList>
    </citation>
    <scope>NUCLEOTIDE SEQUENCE</scope>
</reference>
<feature type="compositionally biased region" description="Acidic residues" evidence="1">
    <location>
        <begin position="69"/>
        <end position="87"/>
    </location>
</feature>
<proteinExistence type="predicted"/>
<evidence type="ECO:0000256" key="1">
    <source>
        <dbReference type="SAM" id="MobiDB-lite"/>
    </source>
</evidence>
<keyword evidence="3" id="KW-1185">Reference proteome</keyword>
<protein>
    <submittedName>
        <fullName evidence="2">Uncharacterized protein</fullName>
    </submittedName>
</protein>
<comment type="caution">
    <text evidence="2">The sequence shown here is derived from an EMBL/GenBank/DDBJ whole genome shotgun (WGS) entry which is preliminary data.</text>
</comment>
<dbReference type="AlphaFoldDB" id="A0A8X6JC25"/>
<dbReference type="EMBL" id="BMAO01019285">
    <property type="protein sequence ID" value="GFR29610.1"/>
    <property type="molecule type" value="Genomic_DNA"/>
</dbReference>